<comment type="similarity">
    <text evidence="3 20">Belongs to the eukaryotic ribosomal protein eL38 family.</text>
</comment>
<evidence type="ECO:0000256" key="13">
    <source>
        <dbReference type="ARBA" id="ARBA00029756"/>
    </source>
</evidence>
<evidence type="ECO:0000256" key="8">
    <source>
        <dbReference type="ARBA" id="ARBA00022946"/>
    </source>
</evidence>
<dbReference type="Gene3D" id="3.30.260.10">
    <property type="entry name" value="TCP-1-like chaperonin intermediate domain"/>
    <property type="match status" value="2"/>
</dbReference>
<dbReference type="InterPro" id="IPR027410">
    <property type="entry name" value="TCP-1-like_intermed_sf"/>
</dbReference>
<evidence type="ECO:0000256" key="15">
    <source>
        <dbReference type="ARBA" id="ARBA00031799"/>
    </source>
</evidence>
<keyword evidence="7" id="KW-0067">ATP-binding</keyword>
<evidence type="ECO:0000256" key="10">
    <source>
        <dbReference type="ARBA" id="ARBA00023128"/>
    </source>
</evidence>
<organism evidence="21 22">
    <name type="scientific">Myodes glareolus</name>
    <name type="common">Bank vole</name>
    <name type="synonym">Clethrionomys glareolus</name>
    <dbReference type="NCBI Taxonomy" id="447135"/>
    <lineage>
        <taxon>Eukaryota</taxon>
        <taxon>Metazoa</taxon>
        <taxon>Chordata</taxon>
        <taxon>Craniata</taxon>
        <taxon>Vertebrata</taxon>
        <taxon>Euteleostomi</taxon>
        <taxon>Mammalia</taxon>
        <taxon>Eutheria</taxon>
        <taxon>Euarchontoglires</taxon>
        <taxon>Glires</taxon>
        <taxon>Rodentia</taxon>
        <taxon>Myomorpha</taxon>
        <taxon>Muroidea</taxon>
        <taxon>Cricetidae</taxon>
        <taxon>Arvicolinae</taxon>
        <taxon>Myodes</taxon>
    </lineage>
</organism>
<evidence type="ECO:0000256" key="2">
    <source>
        <dbReference type="ARBA" id="ARBA00006607"/>
    </source>
</evidence>
<name>A0AAW0K6Y8_MYOGA</name>
<evidence type="ECO:0000313" key="22">
    <source>
        <dbReference type="Proteomes" id="UP001488838"/>
    </source>
</evidence>
<dbReference type="EC" id="5.6.1.7" evidence="4"/>
<keyword evidence="12 20" id="KW-0687">Ribonucleoprotein</keyword>
<dbReference type="SUPFAM" id="SSF48592">
    <property type="entry name" value="GroEL equatorial domain-like"/>
    <property type="match status" value="1"/>
</dbReference>
<evidence type="ECO:0000256" key="1">
    <source>
        <dbReference type="ARBA" id="ARBA00004305"/>
    </source>
</evidence>
<dbReference type="Pfam" id="PF01781">
    <property type="entry name" value="Ribosomal_L38e"/>
    <property type="match status" value="1"/>
</dbReference>
<dbReference type="Gene3D" id="1.10.560.10">
    <property type="entry name" value="GroEL-like equatorial domain"/>
    <property type="match status" value="1"/>
</dbReference>
<dbReference type="Gene3D" id="3.30.720.90">
    <property type="match status" value="1"/>
</dbReference>
<evidence type="ECO:0000256" key="6">
    <source>
        <dbReference type="ARBA" id="ARBA00022741"/>
    </source>
</evidence>
<dbReference type="InterPro" id="IPR001844">
    <property type="entry name" value="Cpn60/GroEL"/>
</dbReference>
<dbReference type="Pfam" id="PF00118">
    <property type="entry name" value="Cpn60_TCP1"/>
    <property type="match status" value="1"/>
</dbReference>
<dbReference type="InterPro" id="IPR002423">
    <property type="entry name" value="Cpn60/GroEL/TCP-1"/>
</dbReference>
<keyword evidence="8" id="KW-0809">Transit peptide</keyword>
<dbReference type="InterPro" id="IPR038464">
    <property type="entry name" value="Ribosomal_eL38_sf"/>
</dbReference>
<reference evidence="21 22" key="1">
    <citation type="journal article" date="2023" name="bioRxiv">
        <title>Conserved and derived expression patterns and positive selection on dental genes reveal complex evolutionary context of ever-growing rodent molars.</title>
        <authorList>
            <person name="Calamari Z.T."/>
            <person name="Song A."/>
            <person name="Cohen E."/>
            <person name="Akter M."/>
            <person name="Roy R.D."/>
            <person name="Hallikas O."/>
            <person name="Christensen M.M."/>
            <person name="Li P."/>
            <person name="Marangoni P."/>
            <person name="Jernvall J."/>
            <person name="Klein O.D."/>
        </authorList>
    </citation>
    <scope>NUCLEOTIDE SEQUENCE [LARGE SCALE GENOMIC DNA]</scope>
    <source>
        <strain evidence="21">V071</strain>
    </source>
</reference>
<proteinExistence type="inferred from homology"/>
<dbReference type="EMBL" id="JBBHLL010000004">
    <property type="protein sequence ID" value="KAK7834480.1"/>
    <property type="molecule type" value="Genomic_DNA"/>
</dbReference>
<comment type="caution">
    <text evidence="21">The sequence shown here is derived from an EMBL/GenBank/DDBJ whole genome shotgun (WGS) entry which is preliminary data.</text>
</comment>
<evidence type="ECO:0000256" key="11">
    <source>
        <dbReference type="ARBA" id="ARBA00023186"/>
    </source>
</evidence>
<dbReference type="GO" id="GO:0005759">
    <property type="term" value="C:mitochondrial matrix"/>
    <property type="evidence" value="ECO:0007669"/>
    <property type="project" value="UniProtKB-SubCell"/>
</dbReference>
<dbReference type="GO" id="GO:1990904">
    <property type="term" value="C:ribonucleoprotein complex"/>
    <property type="evidence" value="ECO:0007669"/>
    <property type="project" value="UniProtKB-KW"/>
</dbReference>
<dbReference type="InterPro" id="IPR027409">
    <property type="entry name" value="GroEL-like_apical_dom_sf"/>
</dbReference>
<evidence type="ECO:0000256" key="12">
    <source>
        <dbReference type="ARBA" id="ARBA00023274"/>
    </source>
</evidence>
<evidence type="ECO:0000256" key="19">
    <source>
        <dbReference type="ARBA" id="ARBA00046475"/>
    </source>
</evidence>
<sequence length="610" mass="69439">MYSKKAQMEKKYIRRAPVAMPRKIEEIKDFLLTARRKDAKSVKIKKNKDNVKFKVRCSRYLYTLVITDKQEKLCLAEGKTKIHDYSVKEDTDHPHHIMFSCPREEWTFDHSFIVSYALYYSASICDTKTKLLLDLVADAQSYHLEEQRYTFKTSNISKAYTQPQPRFQRKKELHGAILSCQSQRMEVQWPVPHLLMRQEILVLLFELKSCLQVRKMPLAIIYLAEDYYLEYIKNDKDLRLVRSCRRPTEMLRLPTVLREMRPVSRALAPHFTRAYAKDIKFGADAQDLMLQGVNLLSSYAVAVTMRPKGRTMLPITQMKRLAGDGTTTATILARSIAKEGFEKNSKGANPVEIRRDVMLAVDAVIAELKKQSKPVTTPEEIAQVATISANGDKDIRNIVSDVMKKVERKGVITVKDGKTLNDELEIIDGMKFDRGYIFPYFTNTSKGQKCEFQDVYVLLSEKKISSVQSIVPTLEIADAHREPLVINVENVDREALSTLILNRLKEITEQLDITTSEYEKEKLNERLAKLSDGAAISKVGGTSDVEENEMSDKFSSCPKVKMTNALSTSAPVTCPLSSAVRIPRTPSSHKNPVIKSSRLGCNIPSLYMKS</sequence>
<evidence type="ECO:0000256" key="7">
    <source>
        <dbReference type="ARBA" id="ARBA00022840"/>
    </source>
</evidence>
<dbReference type="InterPro" id="IPR002675">
    <property type="entry name" value="Ribosomal_eL38"/>
</dbReference>
<dbReference type="GO" id="GO:0003735">
    <property type="term" value="F:structural constituent of ribosome"/>
    <property type="evidence" value="ECO:0007669"/>
    <property type="project" value="InterPro"/>
</dbReference>
<protein>
    <recommendedName>
        <fullName evidence="5">60 kDa heat shock protein, mitochondrial</fullName>
        <ecNumber evidence="4">5.6.1.7</ecNumber>
    </recommendedName>
    <alternativeName>
        <fullName evidence="13">60 kDa chaperonin</fullName>
    </alternativeName>
    <alternativeName>
        <fullName evidence="17">60S ribosomal protein L38</fullName>
    </alternativeName>
    <alternativeName>
        <fullName evidence="15">Chaperonin 60</fullName>
    </alternativeName>
    <alternativeName>
        <fullName evidence="14">Heat shock protein 60</fullName>
    </alternativeName>
    <alternativeName>
        <fullName evidence="16">Large ribosomal subunit protein eL38</fullName>
    </alternativeName>
</protein>
<dbReference type="GO" id="GO:0005840">
    <property type="term" value="C:ribosome"/>
    <property type="evidence" value="ECO:0007669"/>
    <property type="project" value="UniProtKB-KW"/>
</dbReference>
<evidence type="ECO:0000256" key="3">
    <source>
        <dbReference type="ARBA" id="ARBA00007803"/>
    </source>
</evidence>
<comment type="subunit">
    <text evidence="19">Homoheptamer arranged in a ring structure. The functional units of these chaperonins consist of heptameric rings of the large subunit Hsp60, which function as a back-to-back double ring. Interacts with 2 heptameric Hsp10 rings to form the symmetrical football complex. Interacts with HRAS. Interacts with ATAD3A. Interacts with ETFBKMT and EEF1AKMT3. Interacts with MFHAS1.</text>
</comment>
<dbReference type="GO" id="GO:0042026">
    <property type="term" value="P:protein refolding"/>
    <property type="evidence" value="ECO:0007669"/>
    <property type="project" value="InterPro"/>
</dbReference>
<comment type="similarity">
    <text evidence="2">Belongs to the chaperonin (HSP60) family.</text>
</comment>
<accession>A0AAW0K6Y8</accession>
<comment type="subcellular location">
    <subcellularLocation>
        <location evidence="1">Mitochondrion matrix</location>
    </subcellularLocation>
</comment>
<dbReference type="FunFam" id="3.30.260.10:FF:000019">
    <property type="entry name" value="60 kDa heat shock mitochondrial"/>
    <property type="match status" value="1"/>
</dbReference>
<dbReference type="Proteomes" id="UP001488838">
    <property type="component" value="Unassembled WGS sequence"/>
</dbReference>
<keyword evidence="10" id="KW-0496">Mitochondrion</keyword>
<evidence type="ECO:0000256" key="20">
    <source>
        <dbReference type="RuleBase" id="RU003445"/>
    </source>
</evidence>
<evidence type="ECO:0000256" key="5">
    <source>
        <dbReference type="ARBA" id="ARBA00019981"/>
    </source>
</evidence>
<gene>
    <name evidence="21" type="ORF">U0070_017666</name>
</gene>
<dbReference type="Gene3D" id="3.50.7.10">
    <property type="entry name" value="GroEL"/>
    <property type="match status" value="2"/>
</dbReference>
<dbReference type="SUPFAM" id="SSF52029">
    <property type="entry name" value="GroEL apical domain-like"/>
    <property type="match status" value="1"/>
</dbReference>
<evidence type="ECO:0000256" key="4">
    <source>
        <dbReference type="ARBA" id="ARBA00012198"/>
    </source>
</evidence>
<evidence type="ECO:0000256" key="18">
    <source>
        <dbReference type="ARBA" id="ARBA00037436"/>
    </source>
</evidence>
<keyword evidence="6" id="KW-0547">Nucleotide-binding</keyword>
<dbReference type="PANTHER" id="PTHR45633">
    <property type="entry name" value="60 KDA HEAT SHOCK PROTEIN, MITOCHONDRIAL"/>
    <property type="match status" value="1"/>
</dbReference>
<keyword evidence="9 20" id="KW-0689">Ribosomal protein</keyword>
<evidence type="ECO:0000256" key="17">
    <source>
        <dbReference type="ARBA" id="ARBA00035338"/>
    </source>
</evidence>
<dbReference type="AlphaFoldDB" id="A0AAW0K6Y8"/>
<evidence type="ECO:0000256" key="9">
    <source>
        <dbReference type="ARBA" id="ARBA00022980"/>
    </source>
</evidence>
<keyword evidence="22" id="KW-1185">Reference proteome</keyword>
<evidence type="ECO:0000313" key="21">
    <source>
        <dbReference type="EMBL" id="KAK7834480.1"/>
    </source>
</evidence>
<dbReference type="InterPro" id="IPR027413">
    <property type="entry name" value="GROEL-like_equatorial_sf"/>
</dbReference>
<dbReference type="GO" id="GO:0006412">
    <property type="term" value="P:translation"/>
    <property type="evidence" value="ECO:0007669"/>
    <property type="project" value="InterPro"/>
</dbReference>
<dbReference type="FunFam" id="3.30.720.90:FF:000001">
    <property type="entry name" value="60S ribosomal protein L38"/>
    <property type="match status" value="1"/>
</dbReference>
<evidence type="ECO:0000256" key="14">
    <source>
        <dbReference type="ARBA" id="ARBA00030005"/>
    </source>
</evidence>
<dbReference type="GO" id="GO:0005524">
    <property type="term" value="F:ATP binding"/>
    <property type="evidence" value="ECO:0007669"/>
    <property type="project" value="UniProtKB-KW"/>
</dbReference>
<keyword evidence="11" id="KW-0143">Chaperone</keyword>
<dbReference type="GO" id="GO:0140662">
    <property type="term" value="F:ATP-dependent protein folding chaperone"/>
    <property type="evidence" value="ECO:0007669"/>
    <property type="project" value="InterPro"/>
</dbReference>
<evidence type="ECO:0000256" key="16">
    <source>
        <dbReference type="ARBA" id="ARBA00035235"/>
    </source>
</evidence>
<comment type="function">
    <text evidence="18">Chaperonin implicated in mitochondrial protein import and macromolecular assembly. Together with Hsp10, facilitates the correct folding of imported proteins. May also prevent misfolding and promote the refolding and proper assembly of unfolded polypeptides generated under stress conditions in the mitochondrial matrix. The functional units of these chaperonins consist of heptameric rings of the large subunit Hsp60, which function as a back-to-back double ring. In a cyclic reaction, Hsp60 ring complexes bind one unfolded substrate protein per ring, followed by the binding of ATP and association with 2 heptameric rings of the co-chaperonin Hsp10. This leads to sequestration of the substrate protein in the inner cavity of Hsp60 where, for a certain period of time, it can fold undisturbed by other cell components. Synchronous hydrolysis of ATP in all Hsp60 subunits results in the dissociation of the chaperonin rings and the release of ADP and the folded substrate protein.</text>
</comment>